<sequence length="551" mass="59540">MEDHTTRDWTLTRSSRAHAGGRAEHAAIVCEGRTTTYAKLHRESNRAAHALRDAGIGTGDRVAYLGRESENYYLTILACAKAGAVLVPVNWRLTRAEVDHILRDSGAALLFVDDEFWETADRVKPHLPGLRTVVRVDGTDSEGEPARGTGLPAWYANHPTTDLEPGTGPDDAVVQIYTSGTTGLPKGAVLPHRSFFTLPAAMREHGVDWIDWLPDDVSLISLPGFGIAGIGWFMHTFNAGATSVVMPQFIPQEAVRLIREHKVTITFAAPAMLQMMMAERGAGPEAFASMRKIAYGAAPMSETLLTRCLEVFGCEFAQIYASTETGSVAVCLPPEAHRPGAGLLRSVGRPCPGNEVKVIGPDGETLPPGETGQICVRAPSKMLGYWNLPEATERTMVGEWLHMGDAGYLDEDGYVYLRDRMNDTIIVAGQNIYPAEVEKALAAHPAVSDAAVVGLPDTRWGEAVHAVVVLRPGAMVKPRELLLALRGKLADYKIPGAFHFADDLPRNPSGKILRRAVREQLTAASAGTPARLPLPAQRPASARAAQQPQHT</sequence>
<protein>
    <submittedName>
        <fullName evidence="4">Long-chain fatty acid--CoA ligase</fullName>
    </submittedName>
</protein>
<feature type="domain" description="AMP-dependent synthetase/ligase" evidence="2">
    <location>
        <begin position="17"/>
        <end position="386"/>
    </location>
</feature>
<feature type="region of interest" description="Disordered" evidence="1">
    <location>
        <begin position="524"/>
        <end position="551"/>
    </location>
</feature>
<keyword evidence="5" id="KW-1185">Reference proteome</keyword>
<organism evidence="4 5">
    <name type="scientific">Streptomyces alfalfae</name>
    <dbReference type="NCBI Taxonomy" id="1642299"/>
    <lineage>
        <taxon>Bacteria</taxon>
        <taxon>Bacillati</taxon>
        <taxon>Actinomycetota</taxon>
        <taxon>Actinomycetes</taxon>
        <taxon>Kitasatosporales</taxon>
        <taxon>Streptomycetaceae</taxon>
        <taxon>Streptomyces</taxon>
    </lineage>
</organism>
<evidence type="ECO:0000313" key="5">
    <source>
        <dbReference type="Proteomes" id="UP000187191"/>
    </source>
</evidence>
<dbReference type="GO" id="GO:0016874">
    <property type="term" value="F:ligase activity"/>
    <property type="evidence" value="ECO:0007669"/>
    <property type="project" value="UniProtKB-KW"/>
</dbReference>
<evidence type="ECO:0000256" key="1">
    <source>
        <dbReference type="SAM" id="MobiDB-lite"/>
    </source>
</evidence>
<dbReference type="InterPro" id="IPR045851">
    <property type="entry name" value="AMP-bd_C_sf"/>
</dbReference>
<dbReference type="Gene3D" id="3.40.50.12780">
    <property type="entry name" value="N-terminal domain of ligase-like"/>
    <property type="match status" value="1"/>
</dbReference>
<dbReference type="InterPro" id="IPR000873">
    <property type="entry name" value="AMP-dep_synth/lig_dom"/>
</dbReference>
<accession>A0ABM6GSI1</accession>
<feature type="domain" description="AMP-binding enzyme C-terminal" evidence="3">
    <location>
        <begin position="436"/>
        <end position="511"/>
    </location>
</feature>
<dbReference type="Proteomes" id="UP000187191">
    <property type="component" value="Chromosome"/>
</dbReference>
<reference evidence="4 5" key="1">
    <citation type="submission" date="2016-05" db="EMBL/GenBank/DDBJ databases">
        <authorList>
            <person name="Gu J."/>
        </authorList>
    </citation>
    <scope>NUCLEOTIDE SEQUENCE [LARGE SCALE GENOMIC DNA]</scope>
    <source>
        <strain evidence="4 5">ACCC40021</strain>
    </source>
</reference>
<dbReference type="InterPro" id="IPR050237">
    <property type="entry name" value="ATP-dep_AMP-bd_enzyme"/>
</dbReference>
<dbReference type="RefSeq" id="WP_076684751.1">
    <property type="nucleotide sequence ID" value="NZ_CP015588.1"/>
</dbReference>
<dbReference type="Pfam" id="PF00501">
    <property type="entry name" value="AMP-binding"/>
    <property type="match status" value="1"/>
</dbReference>
<dbReference type="Pfam" id="PF13193">
    <property type="entry name" value="AMP-binding_C"/>
    <property type="match status" value="1"/>
</dbReference>
<keyword evidence="4" id="KW-0436">Ligase</keyword>
<dbReference type="SUPFAM" id="SSF56801">
    <property type="entry name" value="Acetyl-CoA synthetase-like"/>
    <property type="match status" value="1"/>
</dbReference>
<dbReference type="InterPro" id="IPR042099">
    <property type="entry name" value="ANL_N_sf"/>
</dbReference>
<dbReference type="Gene3D" id="3.30.300.30">
    <property type="match status" value="1"/>
</dbReference>
<evidence type="ECO:0000259" key="2">
    <source>
        <dbReference type="Pfam" id="PF00501"/>
    </source>
</evidence>
<dbReference type="EMBL" id="CP015588">
    <property type="protein sequence ID" value="APY86568.1"/>
    <property type="molecule type" value="Genomic_DNA"/>
</dbReference>
<name>A0ABM6GSI1_9ACTN</name>
<dbReference type="InterPro" id="IPR025110">
    <property type="entry name" value="AMP-bd_C"/>
</dbReference>
<dbReference type="NCBIfam" id="NF004837">
    <property type="entry name" value="PRK06187.1"/>
    <property type="match status" value="1"/>
</dbReference>
<evidence type="ECO:0000313" key="4">
    <source>
        <dbReference type="EMBL" id="APY86568.1"/>
    </source>
</evidence>
<dbReference type="PANTHER" id="PTHR43767">
    <property type="entry name" value="LONG-CHAIN-FATTY-ACID--COA LIGASE"/>
    <property type="match status" value="1"/>
</dbReference>
<gene>
    <name evidence="4" type="ORF">A7J05_13325</name>
</gene>
<feature type="compositionally biased region" description="Low complexity" evidence="1">
    <location>
        <begin position="529"/>
        <end position="551"/>
    </location>
</feature>
<evidence type="ECO:0000259" key="3">
    <source>
        <dbReference type="Pfam" id="PF13193"/>
    </source>
</evidence>
<dbReference type="PANTHER" id="PTHR43767:SF1">
    <property type="entry name" value="NONRIBOSOMAL PEPTIDE SYNTHASE PES1 (EUROFUNG)-RELATED"/>
    <property type="match status" value="1"/>
</dbReference>
<proteinExistence type="predicted"/>